<feature type="transmembrane region" description="Helical" evidence="6">
    <location>
        <begin position="6"/>
        <end position="29"/>
    </location>
</feature>
<comment type="subcellular location">
    <subcellularLocation>
        <location evidence="1">Membrane</location>
        <topology evidence="1">Multi-pass membrane protein</topology>
    </subcellularLocation>
</comment>
<keyword evidence="9" id="KW-1185">Reference proteome</keyword>
<dbReference type="Proteomes" id="UP000007844">
    <property type="component" value="Chromosome"/>
</dbReference>
<evidence type="ECO:0000256" key="1">
    <source>
        <dbReference type="ARBA" id="ARBA00004141"/>
    </source>
</evidence>
<protein>
    <submittedName>
        <fullName evidence="8">Cytochrome c assembly protein</fullName>
    </submittedName>
</protein>
<dbReference type="RefSeq" id="WP_014260915.1">
    <property type="nucleotide sequence ID" value="NC_016629.1"/>
</dbReference>
<evidence type="ECO:0000313" key="9">
    <source>
        <dbReference type="Proteomes" id="UP000007844"/>
    </source>
</evidence>
<evidence type="ECO:0000256" key="6">
    <source>
        <dbReference type="SAM" id="Phobius"/>
    </source>
</evidence>
<feature type="transmembrane region" description="Helical" evidence="6">
    <location>
        <begin position="92"/>
        <end position="112"/>
    </location>
</feature>
<feature type="transmembrane region" description="Helical" evidence="6">
    <location>
        <begin position="67"/>
        <end position="85"/>
    </location>
</feature>
<dbReference type="GO" id="GO:0020037">
    <property type="term" value="F:heme binding"/>
    <property type="evidence" value="ECO:0007669"/>
    <property type="project" value="InterPro"/>
</dbReference>
<dbReference type="KEGG" id="daf:Desaf_2952"/>
<feature type="transmembrane region" description="Helical" evidence="6">
    <location>
        <begin position="180"/>
        <end position="203"/>
    </location>
</feature>
<evidence type="ECO:0000256" key="5">
    <source>
        <dbReference type="ARBA" id="ARBA00023136"/>
    </source>
</evidence>
<feature type="transmembrane region" description="Helical" evidence="6">
    <location>
        <begin position="244"/>
        <end position="265"/>
    </location>
</feature>
<dbReference type="PANTHER" id="PTHR30071">
    <property type="entry name" value="HEME EXPORTER PROTEIN C"/>
    <property type="match status" value="1"/>
</dbReference>
<keyword evidence="2 6" id="KW-0812">Transmembrane</keyword>
<dbReference type="GO" id="GO:0005886">
    <property type="term" value="C:plasma membrane"/>
    <property type="evidence" value="ECO:0007669"/>
    <property type="project" value="TreeGrafter"/>
</dbReference>
<dbReference type="InterPro" id="IPR002541">
    <property type="entry name" value="Cyt_c_assembly"/>
</dbReference>
<reference evidence="8 9" key="1">
    <citation type="journal article" date="2011" name="J. Bacteriol.">
        <title>Genome sequence of the mercury-methylating and pleomorphic Desulfovibrio africanus Strain Walvis Bay.</title>
        <authorList>
            <person name="Brown S.D."/>
            <person name="Wall J.D."/>
            <person name="Kucken A.M."/>
            <person name="Gilmour C.C."/>
            <person name="Podar M."/>
            <person name="Brandt C.C."/>
            <person name="Teshima H."/>
            <person name="Detter J.C."/>
            <person name="Han C.S."/>
            <person name="Land M.L."/>
            <person name="Lucas S."/>
            <person name="Han J."/>
            <person name="Pennacchio L."/>
            <person name="Nolan M."/>
            <person name="Pitluck S."/>
            <person name="Woyke T."/>
            <person name="Goodwin L."/>
            <person name="Palumbo A.V."/>
            <person name="Elias D.A."/>
        </authorList>
    </citation>
    <scope>NUCLEOTIDE SEQUENCE [LARGE SCALE GENOMIC DNA]</scope>
    <source>
        <strain evidence="8 9">Walvis Bay</strain>
    </source>
</reference>
<dbReference type="GO" id="GO:0017004">
    <property type="term" value="P:cytochrome complex assembly"/>
    <property type="evidence" value="ECO:0007669"/>
    <property type="project" value="UniProtKB-KW"/>
</dbReference>
<evidence type="ECO:0000256" key="3">
    <source>
        <dbReference type="ARBA" id="ARBA00022748"/>
    </source>
</evidence>
<dbReference type="eggNOG" id="COG0755">
    <property type="taxonomic scope" value="Bacteria"/>
</dbReference>
<evidence type="ECO:0000256" key="4">
    <source>
        <dbReference type="ARBA" id="ARBA00022989"/>
    </source>
</evidence>
<keyword evidence="5 6" id="KW-0472">Membrane</keyword>
<organism evidence="8 9">
    <name type="scientific">Desulfocurvibacter africanus subsp. africanus str. Walvis Bay</name>
    <dbReference type="NCBI Taxonomy" id="690850"/>
    <lineage>
        <taxon>Bacteria</taxon>
        <taxon>Pseudomonadati</taxon>
        <taxon>Thermodesulfobacteriota</taxon>
        <taxon>Desulfovibrionia</taxon>
        <taxon>Desulfovibrionales</taxon>
        <taxon>Desulfovibrionaceae</taxon>
        <taxon>Desulfocurvibacter</taxon>
    </lineage>
</organism>
<gene>
    <name evidence="8" type="ORF">Desaf_2952</name>
</gene>
<feature type="transmembrane region" description="Helical" evidence="6">
    <location>
        <begin position="36"/>
        <end position="55"/>
    </location>
</feature>
<evidence type="ECO:0000256" key="2">
    <source>
        <dbReference type="ARBA" id="ARBA00022692"/>
    </source>
</evidence>
<feature type="transmembrane region" description="Helical" evidence="6">
    <location>
        <begin position="215"/>
        <end position="232"/>
    </location>
</feature>
<dbReference type="HOGENOM" id="CLU_049710_2_2_7"/>
<keyword evidence="4 6" id="KW-1133">Transmembrane helix</keyword>
<dbReference type="STRING" id="690850.Desaf_2952"/>
<proteinExistence type="predicted"/>
<feature type="domain" description="Cytochrome c assembly protein" evidence="7">
    <location>
        <begin position="72"/>
        <end position="266"/>
    </location>
</feature>
<name>F3Z250_DESAF</name>
<keyword evidence="3" id="KW-0201">Cytochrome c-type biogenesis</keyword>
<feature type="transmembrane region" description="Helical" evidence="6">
    <location>
        <begin position="124"/>
        <end position="152"/>
    </location>
</feature>
<sequence>MGSVELLKLLVIGLYLAGTILSLSGILVARKSLRSVGMACAVAGFALHTFDMGLVTSQPGNSLTAGAFYYSLFSWLLLLIWFLAWWRLKLGFLALTISPLALLFYISSLRLAPMHVTTPPTLLGLFFGLHIGALFLALALLAVSFGAGLAFLHLERKIKTKEPLTGFRKDLPSLSTFDRAVHWAVAAGFPLYTVGLLSGFFWAKLTWGKVFSWDIKELTSITIWFLYASLFYQRMVTGRQGRRTAILAIWVFALAMLSMLGINLLTPSHHSFTAVPL</sequence>
<evidence type="ECO:0000259" key="7">
    <source>
        <dbReference type="Pfam" id="PF01578"/>
    </source>
</evidence>
<dbReference type="AlphaFoldDB" id="F3Z250"/>
<dbReference type="InterPro" id="IPR045062">
    <property type="entry name" value="Cyt_c_biogenesis_CcsA/CcmC"/>
</dbReference>
<dbReference type="Pfam" id="PF01578">
    <property type="entry name" value="Cytochrom_C_asm"/>
    <property type="match status" value="1"/>
</dbReference>
<dbReference type="EMBL" id="CP003221">
    <property type="protein sequence ID" value="EGJ51259.1"/>
    <property type="molecule type" value="Genomic_DNA"/>
</dbReference>
<evidence type="ECO:0000313" key="8">
    <source>
        <dbReference type="EMBL" id="EGJ51259.1"/>
    </source>
</evidence>
<accession>F3Z250</accession>
<dbReference type="PANTHER" id="PTHR30071:SF1">
    <property type="entry name" value="CYTOCHROME B_B6 PROTEIN-RELATED"/>
    <property type="match status" value="1"/>
</dbReference>